<protein>
    <submittedName>
        <fullName evidence="1">Uncharacterized protein</fullName>
    </submittedName>
</protein>
<accession>A0A8S5SPX4</accession>
<reference evidence="1" key="1">
    <citation type="journal article" date="2021" name="Proc. Natl. Acad. Sci. U.S.A.">
        <title>A Catalog of Tens of Thousands of Viruses from Human Metagenomes Reveals Hidden Associations with Chronic Diseases.</title>
        <authorList>
            <person name="Tisza M.J."/>
            <person name="Buck C.B."/>
        </authorList>
    </citation>
    <scope>NUCLEOTIDE SEQUENCE</scope>
    <source>
        <strain evidence="1">CtLdn10</strain>
    </source>
</reference>
<proteinExistence type="predicted"/>
<sequence length="133" mass="15456">MKTLNEMRALAKAGKLNYLTLSKALKLKGKRIETIYFGYADQDGIDNFIVGNVVSEYDYYKYIAKEDGYPNEEGYQNRAEYWEAILPAAHLERLKNRLILLREDGSQTYMSVGFDGETFCCSDEDRFVYFLEL</sequence>
<evidence type="ECO:0000313" key="1">
    <source>
        <dbReference type="EMBL" id="DAF53109.1"/>
    </source>
</evidence>
<dbReference type="EMBL" id="BK032647">
    <property type="protein sequence ID" value="DAF53109.1"/>
    <property type="molecule type" value="Genomic_DNA"/>
</dbReference>
<organism evidence="1">
    <name type="scientific">Siphoviridae sp. ctLdn10</name>
    <dbReference type="NCBI Taxonomy" id="2827847"/>
    <lineage>
        <taxon>Viruses</taxon>
        <taxon>Duplodnaviria</taxon>
        <taxon>Heunggongvirae</taxon>
        <taxon>Uroviricota</taxon>
        <taxon>Caudoviricetes</taxon>
    </lineage>
</organism>
<name>A0A8S5SPX4_9CAUD</name>